<dbReference type="RefSeq" id="WP_277533014.1">
    <property type="nucleotide sequence ID" value="NZ_JAPDIA010000003.1"/>
</dbReference>
<evidence type="ECO:0000313" key="2">
    <source>
        <dbReference type="EMBL" id="MDG0809020.1"/>
    </source>
</evidence>
<comment type="caution">
    <text evidence="2">The sequence shown here is derived from an EMBL/GenBank/DDBJ whole genome shotgun (WGS) entry which is preliminary data.</text>
</comment>
<dbReference type="AlphaFoldDB" id="A0A9X4QRX2"/>
<dbReference type="InterPro" id="IPR008969">
    <property type="entry name" value="CarboxyPept-like_regulatory"/>
</dbReference>
<dbReference type="Proteomes" id="UP001153404">
    <property type="component" value="Unassembled WGS sequence"/>
</dbReference>
<keyword evidence="2" id="KW-0378">Hydrolase</keyword>
<feature type="region of interest" description="Disordered" evidence="1">
    <location>
        <begin position="533"/>
        <end position="552"/>
    </location>
</feature>
<protein>
    <submittedName>
        <fullName evidence="2">Carboxypeptidase-like regulatory domain-containing protein</fullName>
    </submittedName>
</protein>
<sequence length="588" mass="64019">MNRRLRRGVTLKAGSQDREFNLINLNFGTLEGTAISDGKPIAGVTVKLLAEYGGIVGKTVTDAQGRYRLRAIARKYTVVGERTEAPLYTSNNLQVTLGEGKTETLDLPLSNQGFGRIKLDVKVRLVDGSLKPVAITDWRTALDYRLEVSAVNAAQGYRSGTVDERGIAVYGTPGDVYRVCATGIWAGFSSACAQVTLNDAREAAASLEMKEAARLTGIVANYTLNTQGTFQWREKEDDYWIPGQSLSFSDKGEYSLSMPKPGQYRLYFYDNKGGLSYQSNGEIAQDQWARLPPATMTSYLPRFAEKRGNGYAQSDLRATAGGTVTLQAAYRLDGAAAVDDAVLIISVPAGATLLPDSVMLNRMPVAVTDEGSGAFAIKLGRLASGAQGSLSYRVALDEIVPFEMLHQIFMRYNKPQDGGTNRETIGSAYIRTAEVTLEAPETSSQLSFTVNGRAPAGKQVLVYADRALVGTAQSTAGGAMARQNRPAGQGVRSGLAEASRISSDRQGRGGERICGIPSFARRIRPRCACRCRSDDVPGRRTQGRIQSGRRRRPFSVRYRSRSVDVLQRTHFECRANQQADRLDRQTNG</sequence>
<reference evidence="2" key="1">
    <citation type="submission" date="2022-10" db="EMBL/GenBank/DDBJ databases">
        <title>Comparative genomic analysis of Cohnella hashimotonis sp. nov., isolated from the International Space Station.</title>
        <authorList>
            <person name="Simpson A."/>
            <person name="Venkateswaran K."/>
        </authorList>
    </citation>
    <scope>NUCLEOTIDE SEQUENCE</scope>
    <source>
        <strain evidence="2">DSM 28161</strain>
    </source>
</reference>
<evidence type="ECO:0000313" key="3">
    <source>
        <dbReference type="Proteomes" id="UP001153404"/>
    </source>
</evidence>
<evidence type="ECO:0000256" key="1">
    <source>
        <dbReference type="SAM" id="MobiDB-lite"/>
    </source>
</evidence>
<dbReference type="SUPFAM" id="SSF49464">
    <property type="entry name" value="Carboxypeptidase regulatory domain-like"/>
    <property type="match status" value="1"/>
</dbReference>
<dbReference type="EMBL" id="JAPDIA010000003">
    <property type="protein sequence ID" value="MDG0809020.1"/>
    <property type="molecule type" value="Genomic_DNA"/>
</dbReference>
<organism evidence="2 3">
    <name type="scientific">Cohnella rhizosphaerae</name>
    <dbReference type="NCBI Taxonomy" id="1457232"/>
    <lineage>
        <taxon>Bacteria</taxon>
        <taxon>Bacillati</taxon>
        <taxon>Bacillota</taxon>
        <taxon>Bacilli</taxon>
        <taxon>Bacillales</taxon>
        <taxon>Paenibacillaceae</taxon>
        <taxon>Cohnella</taxon>
    </lineage>
</organism>
<dbReference type="Pfam" id="PF13620">
    <property type="entry name" value="CarboxypepD_reg"/>
    <property type="match status" value="1"/>
</dbReference>
<keyword evidence="2" id="KW-0645">Protease</keyword>
<dbReference type="GO" id="GO:0004180">
    <property type="term" value="F:carboxypeptidase activity"/>
    <property type="evidence" value="ECO:0007669"/>
    <property type="project" value="UniProtKB-KW"/>
</dbReference>
<accession>A0A9X4QRX2</accession>
<name>A0A9X4QRX2_9BACL</name>
<keyword evidence="3" id="KW-1185">Reference proteome</keyword>
<proteinExistence type="predicted"/>
<dbReference type="Gene3D" id="2.60.40.1120">
    <property type="entry name" value="Carboxypeptidase-like, regulatory domain"/>
    <property type="match status" value="1"/>
</dbReference>
<keyword evidence="2" id="KW-0121">Carboxypeptidase</keyword>
<gene>
    <name evidence="2" type="ORF">OMP40_06255</name>
</gene>